<dbReference type="SUPFAM" id="SSF50891">
    <property type="entry name" value="Cyclophilin-like"/>
    <property type="match status" value="1"/>
</dbReference>
<evidence type="ECO:0000256" key="2">
    <source>
        <dbReference type="ARBA" id="ARBA00022801"/>
    </source>
</evidence>
<dbReference type="RefSeq" id="WP_135496495.1">
    <property type="nucleotide sequence ID" value="NZ_SRLD01000005.1"/>
</dbReference>
<keyword evidence="1" id="KW-0547">Nucleotide-binding</keyword>
<keyword evidence="3" id="KW-0067">ATP-binding</keyword>
<dbReference type="GO" id="GO:0016787">
    <property type="term" value="F:hydrolase activity"/>
    <property type="evidence" value="ECO:0007669"/>
    <property type="project" value="UniProtKB-KW"/>
</dbReference>
<reference evidence="5 6" key="1">
    <citation type="submission" date="2019-04" db="EMBL/GenBank/DDBJ databases">
        <authorList>
            <person name="Feng G."/>
            <person name="Zhang J."/>
            <person name="Zhu H."/>
        </authorList>
    </citation>
    <scope>NUCLEOTIDE SEQUENCE [LARGE SCALE GENOMIC DNA]</scope>
    <source>
        <strain evidence="5 6">JCM 17223</strain>
    </source>
</reference>
<dbReference type="Gene3D" id="2.40.100.10">
    <property type="entry name" value="Cyclophilin-like"/>
    <property type="match status" value="1"/>
</dbReference>
<evidence type="ECO:0000313" key="5">
    <source>
        <dbReference type="EMBL" id="TGE18983.1"/>
    </source>
</evidence>
<dbReference type="Pfam" id="PF02626">
    <property type="entry name" value="CT_A_B"/>
    <property type="match status" value="1"/>
</dbReference>
<dbReference type="Proteomes" id="UP000297739">
    <property type="component" value="Unassembled WGS sequence"/>
</dbReference>
<dbReference type="GO" id="GO:0016740">
    <property type="term" value="F:transferase activity"/>
    <property type="evidence" value="ECO:0007669"/>
    <property type="project" value="UniProtKB-KW"/>
</dbReference>
<name>A0A4Z0PSJ9_9BACT</name>
<organism evidence="5 6">
    <name type="scientific">Hymenobacter elongatus</name>
    <dbReference type="NCBI Taxonomy" id="877208"/>
    <lineage>
        <taxon>Bacteria</taxon>
        <taxon>Pseudomonadati</taxon>
        <taxon>Bacteroidota</taxon>
        <taxon>Cytophagia</taxon>
        <taxon>Cytophagales</taxon>
        <taxon>Hymenobacteraceae</taxon>
        <taxon>Hymenobacter</taxon>
    </lineage>
</organism>
<accession>A0A4Z0PSJ9</accession>
<keyword evidence="6" id="KW-1185">Reference proteome</keyword>
<evidence type="ECO:0000313" key="6">
    <source>
        <dbReference type="Proteomes" id="UP000297739"/>
    </source>
</evidence>
<keyword evidence="2" id="KW-0378">Hydrolase</keyword>
<keyword evidence="5" id="KW-0808">Transferase</keyword>
<evidence type="ECO:0000256" key="3">
    <source>
        <dbReference type="ARBA" id="ARBA00022840"/>
    </source>
</evidence>
<protein>
    <submittedName>
        <fullName evidence="5">Biotin-dependent carboxyltransferase family protein</fullName>
    </submittedName>
</protein>
<sequence length="330" mass="34843">MSLSILRAGLLTTIQDLGRVGYQREGIVVGGAMDAVALRLANALVGNPDSAAGLEITLLGPEIRFDADHIIAVTGADLSPTIRGERVRSYRPFLVRQGTVLKFGAARAGCRAYLAVAGSFTLPRIMGSHATYVRAQLGGLHGAALQAGDGIPCLGPPPGKLLTELTARLLNKSWVEASWSIAPPPVAGNPVIRVTQGPEYELFPAASQAALWSSAFTVSAASDRMGYRLLGPPLPLVQAQELLSSAVTFGTVQVPPDGNPIVLMADRQTTGGYPRIAQVISADFSRLAQVALGKSITFQEVSLPEAHALYLGQQHTLQQLLHTLRLKTCS</sequence>
<evidence type="ECO:0000256" key="1">
    <source>
        <dbReference type="ARBA" id="ARBA00022741"/>
    </source>
</evidence>
<dbReference type="AlphaFoldDB" id="A0A4Z0PSJ9"/>
<dbReference type="EMBL" id="SRLD01000005">
    <property type="protein sequence ID" value="TGE18983.1"/>
    <property type="molecule type" value="Genomic_DNA"/>
</dbReference>
<dbReference type="PANTHER" id="PTHR43309:SF5">
    <property type="entry name" value="5-OXOPROLINASE SUBUNIT C"/>
    <property type="match status" value="1"/>
</dbReference>
<dbReference type="GO" id="GO:0005524">
    <property type="term" value="F:ATP binding"/>
    <property type="evidence" value="ECO:0007669"/>
    <property type="project" value="UniProtKB-KW"/>
</dbReference>
<dbReference type="NCBIfam" id="TIGR00724">
    <property type="entry name" value="urea_amlyse_rel"/>
    <property type="match status" value="1"/>
</dbReference>
<dbReference type="InterPro" id="IPR052708">
    <property type="entry name" value="PxpC"/>
</dbReference>
<comment type="caution">
    <text evidence="5">The sequence shown here is derived from an EMBL/GenBank/DDBJ whole genome shotgun (WGS) entry which is preliminary data.</text>
</comment>
<dbReference type="SMART" id="SM00797">
    <property type="entry name" value="AHS2"/>
    <property type="match status" value="1"/>
</dbReference>
<evidence type="ECO:0000259" key="4">
    <source>
        <dbReference type="SMART" id="SM00797"/>
    </source>
</evidence>
<dbReference type="PANTHER" id="PTHR43309">
    <property type="entry name" value="5-OXOPROLINASE SUBUNIT C"/>
    <property type="match status" value="1"/>
</dbReference>
<dbReference type="InterPro" id="IPR029000">
    <property type="entry name" value="Cyclophilin-like_dom_sf"/>
</dbReference>
<dbReference type="OrthoDB" id="9782422at2"/>
<feature type="domain" description="Carboxyltransferase" evidence="4">
    <location>
        <begin position="24"/>
        <end position="317"/>
    </location>
</feature>
<dbReference type="InterPro" id="IPR003778">
    <property type="entry name" value="CT_A_B"/>
</dbReference>
<proteinExistence type="predicted"/>
<gene>
    <name evidence="5" type="ORF">E5J99_04360</name>
</gene>